<reference evidence="1 2" key="1">
    <citation type="submission" date="2007-08" db="EMBL/GenBank/DDBJ databases">
        <authorList>
            <consortium name="The Citrobacter koseri Genome Sequencing Project"/>
            <person name="McClelland M."/>
            <person name="Sanderson E.K."/>
            <person name="Porwollik S."/>
            <person name="Spieth J."/>
            <person name="Clifton W.S."/>
            <person name="Latreille P."/>
            <person name="Courtney L."/>
            <person name="Wang C."/>
            <person name="Pepin K."/>
            <person name="Bhonagiri V."/>
            <person name="Nash W."/>
            <person name="Johnson M."/>
            <person name="Thiruvilangam P."/>
            <person name="Wilson R."/>
        </authorList>
    </citation>
    <scope>NUCLEOTIDE SEQUENCE [LARGE SCALE GENOMIC DNA]</scope>
    <source>
        <strain evidence="2">ATCC BAA-895 / CDC 4225-83 / SGSC4696</strain>
    </source>
</reference>
<dbReference type="KEGG" id="cko:CKO_01224"/>
<keyword evidence="2" id="KW-1185">Reference proteome</keyword>
<name>A8AFV1_CITK8</name>
<evidence type="ECO:0000313" key="2">
    <source>
        <dbReference type="Proteomes" id="UP000008148"/>
    </source>
</evidence>
<protein>
    <submittedName>
        <fullName evidence="1">Uncharacterized protein</fullName>
    </submittedName>
</protein>
<dbReference type="EMBL" id="CP000822">
    <property type="protein sequence ID" value="ABV12364.1"/>
    <property type="molecule type" value="Genomic_DNA"/>
</dbReference>
<sequence>MGAKKRLRQPFALRHGFTLLHECINFVTELRRNNTVSARQWLKNKSPYSAERHE</sequence>
<gene>
    <name evidence="1" type="ordered locus">CKO_01224</name>
</gene>
<dbReference type="Proteomes" id="UP000008148">
    <property type="component" value="Chromosome"/>
</dbReference>
<dbReference type="HOGENOM" id="CLU_3041778_0_0_6"/>
<accession>A8AFV1</accession>
<organism evidence="1 2">
    <name type="scientific">Citrobacter koseri (strain ATCC BAA-895 / CDC 4225-83 / SGSC4696)</name>
    <dbReference type="NCBI Taxonomy" id="290338"/>
    <lineage>
        <taxon>Bacteria</taxon>
        <taxon>Pseudomonadati</taxon>
        <taxon>Pseudomonadota</taxon>
        <taxon>Gammaproteobacteria</taxon>
        <taxon>Enterobacterales</taxon>
        <taxon>Enterobacteriaceae</taxon>
        <taxon>Citrobacter</taxon>
    </lineage>
</organism>
<evidence type="ECO:0000313" key="1">
    <source>
        <dbReference type="EMBL" id="ABV12364.1"/>
    </source>
</evidence>
<proteinExistence type="predicted"/>
<dbReference type="AlphaFoldDB" id="A8AFV1"/>